<sequence>MIRLIKRLIFFWSAPRLGPDMPLTYYLSFSRRISDKICRIKFASFGKRTEFRVGAYAIETDKIHLGNNVVIRPGSMLFASPLSNDLKQIVIEDDVMLGSGVHIYVSNHTFSDVSKPIIWQGHQNVRPVHIGRGAWIGANVVILPGVSIGENSVIGAGSIVTHSIPARVVACGNPAKVIRLLDNRHPDSA</sequence>
<evidence type="ECO:0000256" key="4">
    <source>
        <dbReference type="ARBA" id="ARBA00023315"/>
    </source>
</evidence>
<dbReference type="GO" id="GO:0008374">
    <property type="term" value="F:O-acyltransferase activity"/>
    <property type="evidence" value="ECO:0007669"/>
    <property type="project" value="TreeGrafter"/>
</dbReference>
<keyword evidence="3" id="KW-0677">Repeat</keyword>
<comment type="caution">
    <text evidence="5">The sequence shown here is derived from an EMBL/GenBank/DDBJ whole genome shotgun (WGS) entry which is preliminary data.</text>
</comment>
<evidence type="ECO:0000313" key="6">
    <source>
        <dbReference type="Proteomes" id="UP000014012"/>
    </source>
</evidence>
<dbReference type="PANTHER" id="PTHR23416">
    <property type="entry name" value="SIALIC ACID SYNTHASE-RELATED"/>
    <property type="match status" value="1"/>
</dbReference>
<protein>
    <submittedName>
        <fullName evidence="5">Acetyltransferase</fullName>
    </submittedName>
</protein>
<evidence type="ECO:0000256" key="2">
    <source>
        <dbReference type="ARBA" id="ARBA00022679"/>
    </source>
</evidence>
<dbReference type="PROSITE" id="PS00101">
    <property type="entry name" value="HEXAPEP_TRANSFERASES"/>
    <property type="match status" value="1"/>
</dbReference>
<dbReference type="HOGENOM" id="CLU_051638_7_3_6"/>
<dbReference type="AlphaFoldDB" id="R8AUF1"/>
<dbReference type="RefSeq" id="WP_010862206.1">
    <property type="nucleotide sequence ID" value="NZ_KB944507.1"/>
</dbReference>
<name>R8AUF1_PLESH</name>
<dbReference type="OrthoDB" id="9815592at2"/>
<evidence type="ECO:0000313" key="5">
    <source>
        <dbReference type="EMBL" id="EON89969.1"/>
    </source>
</evidence>
<dbReference type="InterPro" id="IPR001451">
    <property type="entry name" value="Hexapep"/>
</dbReference>
<dbReference type="GO" id="GO:0005829">
    <property type="term" value="C:cytosol"/>
    <property type="evidence" value="ECO:0007669"/>
    <property type="project" value="TreeGrafter"/>
</dbReference>
<dbReference type="Proteomes" id="UP000014012">
    <property type="component" value="Unassembled WGS sequence"/>
</dbReference>
<dbReference type="PANTHER" id="PTHR23416:SF23">
    <property type="entry name" value="ACETYLTRANSFERASE C18B11.09C-RELATED"/>
    <property type="match status" value="1"/>
</dbReference>
<dbReference type="Pfam" id="PF00132">
    <property type="entry name" value="Hexapep"/>
    <property type="match status" value="1"/>
</dbReference>
<reference evidence="5 6" key="1">
    <citation type="journal article" date="2013" name="Genome Announc.">
        <title>Genome Sequence of Plesiomonas shigelloides Strain 302-73 (Serotype O1).</title>
        <authorList>
            <person name="Pique N."/>
            <person name="Aquilini E."/>
            <person name="Alioto T."/>
            <person name="Minana-Galbis D."/>
            <person name="Tomas J.M."/>
        </authorList>
    </citation>
    <scope>NUCLEOTIDE SEQUENCE [LARGE SCALE GENOMIC DNA]</scope>
    <source>
        <strain evidence="5 6">302-73</strain>
    </source>
</reference>
<keyword evidence="2 5" id="KW-0808">Transferase</keyword>
<organism evidence="5 6">
    <name type="scientific">Plesiomonas shigelloides 302-73</name>
    <dbReference type="NCBI Taxonomy" id="1315976"/>
    <lineage>
        <taxon>Bacteria</taxon>
        <taxon>Pseudomonadati</taxon>
        <taxon>Pseudomonadota</taxon>
        <taxon>Gammaproteobacteria</taxon>
        <taxon>Enterobacterales</taxon>
        <taxon>Enterobacteriaceae</taxon>
        <taxon>Plesiomonas</taxon>
    </lineage>
</organism>
<dbReference type="SUPFAM" id="SSF51161">
    <property type="entry name" value="Trimeric LpxA-like enzymes"/>
    <property type="match status" value="1"/>
</dbReference>
<dbReference type="Gene3D" id="2.160.10.10">
    <property type="entry name" value="Hexapeptide repeat proteins"/>
    <property type="match status" value="1"/>
</dbReference>
<dbReference type="InterPro" id="IPR011004">
    <property type="entry name" value="Trimer_LpxA-like_sf"/>
</dbReference>
<dbReference type="EMBL" id="AQQO01000022">
    <property type="protein sequence ID" value="EON89969.1"/>
    <property type="molecule type" value="Genomic_DNA"/>
</dbReference>
<proteinExistence type="inferred from homology"/>
<dbReference type="InterPro" id="IPR051159">
    <property type="entry name" value="Hexapeptide_acetyltransf"/>
</dbReference>
<accession>R8AUF1</accession>
<dbReference type="CDD" id="cd04647">
    <property type="entry name" value="LbH_MAT_like"/>
    <property type="match status" value="1"/>
</dbReference>
<evidence type="ECO:0000256" key="1">
    <source>
        <dbReference type="ARBA" id="ARBA00007274"/>
    </source>
</evidence>
<comment type="similarity">
    <text evidence="1">Belongs to the transferase hexapeptide repeat family.</text>
</comment>
<keyword evidence="4" id="KW-0012">Acyltransferase</keyword>
<evidence type="ECO:0000256" key="3">
    <source>
        <dbReference type="ARBA" id="ARBA00022737"/>
    </source>
</evidence>
<keyword evidence="6" id="KW-1185">Reference proteome</keyword>
<dbReference type="InterPro" id="IPR018357">
    <property type="entry name" value="Hexapep_transf_CS"/>
</dbReference>
<gene>
    <name evidence="5" type="ORF">PLESHI_02859</name>
</gene>